<evidence type="ECO:0000313" key="1">
    <source>
        <dbReference type="EMBL" id="GAG00391.1"/>
    </source>
</evidence>
<dbReference type="EMBL" id="BARS01029018">
    <property type="protein sequence ID" value="GAG00391.1"/>
    <property type="molecule type" value="Genomic_DNA"/>
</dbReference>
<gene>
    <name evidence="1" type="ORF">S01H1_45413</name>
</gene>
<feature type="non-terminal residue" evidence="1">
    <location>
        <position position="264"/>
    </location>
</feature>
<name>X0VIK2_9ZZZZ</name>
<feature type="non-terminal residue" evidence="1">
    <location>
        <position position="1"/>
    </location>
</feature>
<reference evidence="1" key="1">
    <citation type="journal article" date="2014" name="Front. Microbiol.">
        <title>High frequency of phylogenetically diverse reductive dehalogenase-homologous genes in deep subseafloor sedimentary metagenomes.</title>
        <authorList>
            <person name="Kawai M."/>
            <person name="Futagami T."/>
            <person name="Toyoda A."/>
            <person name="Takaki Y."/>
            <person name="Nishi S."/>
            <person name="Hori S."/>
            <person name="Arai W."/>
            <person name="Tsubouchi T."/>
            <person name="Morono Y."/>
            <person name="Uchiyama I."/>
            <person name="Ito T."/>
            <person name="Fujiyama A."/>
            <person name="Inagaki F."/>
            <person name="Takami H."/>
        </authorList>
    </citation>
    <scope>NUCLEOTIDE SEQUENCE</scope>
    <source>
        <strain evidence="1">Expedition CK06-06</strain>
    </source>
</reference>
<dbReference type="AlphaFoldDB" id="X0VIK2"/>
<sequence>DPATAKQAAPDAYDWDAMIEELAKTQRGVLEAAVGGGYIYISNIEPQNVDNVVSPKTYQDVNDNILQSCTTDTKDIKITVIASSPLVKISDIDQTLTKQNGYFSGTVNYTLTAENIEEVTITLITPDGEEGPSDSCTVNIEVGPTLLNVSFYGAYPNGQTELKKGDTFQISGTTDIPCVGVKVLDYGACQLGTPTFPSTNTFVITVTIADRGVTVQNLSAQVQAKNAAGAYGTIRETNQEGGAVDGIDLIKVNNRGPTFQDIGT</sequence>
<protein>
    <submittedName>
        <fullName evidence="1">Uncharacterized protein</fullName>
    </submittedName>
</protein>
<comment type="caution">
    <text evidence="1">The sequence shown here is derived from an EMBL/GenBank/DDBJ whole genome shotgun (WGS) entry which is preliminary data.</text>
</comment>
<accession>X0VIK2</accession>
<proteinExistence type="predicted"/>
<organism evidence="1">
    <name type="scientific">marine sediment metagenome</name>
    <dbReference type="NCBI Taxonomy" id="412755"/>
    <lineage>
        <taxon>unclassified sequences</taxon>
        <taxon>metagenomes</taxon>
        <taxon>ecological metagenomes</taxon>
    </lineage>
</organism>